<organism evidence="2 3">
    <name type="scientific">Kocuria salsicia</name>
    <dbReference type="NCBI Taxonomy" id="664639"/>
    <lineage>
        <taxon>Bacteria</taxon>
        <taxon>Bacillati</taxon>
        <taxon>Actinomycetota</taxon>
        <taxon>Actinomycetes</taxon>
        <taxon>Micrococcales</taxon>
        <taxon>Micrococcaceae</taxon>
        <taxon>Kocuria</taxon>
    </lineage>
</organism>
<dbReference type="Proteomes" id="UP001553031">
    <property type="component" value="Unassembled WGS sequence"/>
</dbReference>
<sequence length="687" mass="75901">MQLLAITVYNADGRTRTVDFMPGALNIITGESQTGKSALLTIVEYCLGRSQVLVPVGPISDTVVWYSTLWQLEDGRAFVARPAPAKGKASTTLAMLEFGVDLAPPPLEELRANIDTRALREQLGRRIGIEENITEPGPGSLRQPLEANIGHATLLCLQGQNEVASPTTLFHRQGEPGIDQALRDTIPYFLGAVGRDDALKRAQLRDLKRALTRLVNDLERAESAAATIDVELQGLFAEARAVGLIRDSDVEAAVGGEGKTTGDQQTVRRGEILRLLQAASAAGSNVQPLSDAVAQDQRIALTTERDSLRTQLRRVLDDRALLLSETRAANSYTEALEQQMDRLATVQLVPKVTQKAPSTSEAEGILALENETCPACGQRLVEPDPTAEALRTGLEHIRFQIGALTGTRPTRRGALDNLDQEAERLRAELRIRQSALLHLERGVDIIEDIDVSQRDFTRGRIDAFLSHATLANEVSLEALRQRIQQTQDTIAALTEDLDSDNSREELTSRLFAIARDMSDFATRLNLEHSSEIVRLDLTRLTVVTDTPTGPTPLFRIGSAANWIGYHLVAHLAIHRFLTLQDRPVPRFLMLDQPTQAHYPSDSDNESGQPENDADRVAVRRMFELMRDVVAELSPSFQIIVCDHADLPEDWFQNAVRHRWRGSVKLIPTNWLIEGEPTDQSGSSQMRV</sequence>
<dbReference type="Pfam" id="PF12532">
    <property type="entry name" value="DUF3732"/>
    <property type="match status" value="1"/>
</dbReference>
<reference evidence="2 3" key="1">
    <citation type="submission" date="2024-06" db="EMBL/GenBank/DDBJ databases">
        <title>The Natural Products Discovery Center: Release of the First 8490 Sequenced Strains for Exploring Actinobacteria Biosynthetic Diversity.</title>
        <authorList>
            <person name="Kalkreuter E."/>
            <person name="Kautsar S.A."/>
            <person name="Yang D."/>
            <person name="Bader C.D."/>
            <person name="Teijaro C.N."/>
            <person name="Fluegel L."/>
            <person name="Davis C.M."/>
            <person name="Simpson J.R."/>
            <person name="Lauterbach L."/>
            <person name="Steele A.D."/>
            <person name="Gui C."/>
            <person name="Meng S."/>
            <person name="Li G."/>
            <person name="Viehrig K."/>
            <person name="Ye F."/>
            <person name="Su P."/>
            <person name="Kiefer A.F."/>
            <person name="Nichols A."/>
            <person name="Cepeda A.J."/>
            <person name="Yan W."/>
            <person name="Fan B."/>
            <person name="Jiang Y."/>
            <person name="Adhikari A."/>
            <person name="Zheng C.-J."/>
            <person name="Schuster L."/>
            <person name="Cowan T.M."/>
            <person name="Smanski M.J."/>
            <person name="Chevrette M.G."/>
            <person name="De Carvalho L.P.S."/>
            <person name="Shen B."/>
        </authorList>
    </citation>
    <scope>NUCLEOTIDE SEQUENCE [LARGE SCALE GENOMIC DNA]</scope>
    <source>
        <strain evidence="2 3">NPDC079179</strain>
    </source>
</reference>
<comment type="caution">
    <text evidence="2">The sequence shown here is derived from an EMBL/GenBank/DDBJ whole genome shotgun (WGS) entry which is preliminary data.</text>
</comment>
<keyword evidence="3" id="KW-1185">Reference proteome</keyword>
<name>A0ABV3KF21_9MICC</name>
<evidence type="ECO:0000256" key="1">
    <source>
        <dbReference type="SAM" id="Coils"/>
    </source>
</evidence>
<accession>A0ABV3KF21</accession>
<dbReference type="RefSeq" id="WP_363785935.1">
    <property type="nucleotide sequence ID" value="NZ_JBFBLL010000017.1"/>
</dbReference>
<evidence type="ECO:0000313" key="2">
    <source>
        <dbReference type="EMBL" id="MEV8158984.1"/>
    </source>
</evidence>
<dbReference type="EMBL" id="JBFBLL010000017">
    <property type="protein sequence ID" value="MEV8158984.1"/>
    <property type="molecule type" value="Genomic_DNA"/>
</dbReference>
<protein>
    <submittedName>
        <fullName evidence="2">DUF3732 domain-containing protein</fullName>
    </submittedName>
</protein>
<proteinExistence type="predicted"/>
<evidence type="ECO:0000313" key="3">
    <source>
        <dbReference type="Proteomes" id="UP001553031"/>
    </source>
</evidence>
<gene>
    <name evidence="2" type="ORF">AB0O96_12445</name>
</gene>
<keyword evidence="1" id="KW-0175">Coiled coil</keyword>
<dbReference type="InterPro" id="IPR022205">
    <property type="entry name" value="DUF3732"/>
</dbReference>
<feature type="coiled-coil region" evidence="1">
    <location>
        <begin position="476"/>
        <end position="503"/>
    </location>
</feature>